<organism evidence="4 5">
    <name type="scientific">Mycoplasmoides gallisepticum S6</name>
    <dbReference type="NCBI Taxonomy" id="1006581"/>
    <lineage>
        <taxon>Bacteria</taxon>
        <taxon>Bacillati</taxon>
        <taxon>Mycoplasmatota</taxon>
        <taxon>Mycoplasmoidales</taxon>
        <taxon>Mycoplasmoidaceae</taxon>
        <taxon>Mycoplasmoides</taxon>
    </lineage>
</organism>
<keyword evidence="4" id="KW-0449">Lipoprotein</keyword>
<dbReference type="eggNOG" id="ENOG5032G88">
    <property type="taxonomic scope" value="Bacteria"/>
</dbReference>
<feature type="compositionally biased region" description="Pro residues" evidence="1">
    <location>
        <begin position="33"/>
        <end position="45"/>
    </location>
</feature>
<keyword evidence="2" id="KW-0732">Signal</keyword>
<dbReference type="EMBL" id="CP006916">
    <property type="protein sequence ID" value="AHB99507.1"/>
    <property type="molecule type" value="Genomic_DNA"/>
</dbReference>
<feature type="signal peptide" evidence="2">
    <location>
        <begin position="1"/>
        <end position="22"/>
    </location>
</feature>
<dbReference type="PROSITE" id="PS51257">
    <property type="entry name" value="PROKAR_LIPOPROTEIN"/>
    <property type="match status" value="1"/>
</dbReference>
<dbReference type="HOGENOM" id="CLU_021630_0_0_14"/>
<evidence type="ECO:0000256" key="2">
    <source>
        <dbReference type="SAM" id="SignalP"/>
    </source>
</evidence>
<dbReference type="Proteomes" id="UP000018735">
    <property type="component" value="Chromosome"/>
</dbReference>
<dbReference type="InterPro" id="IPR002988">
    <property type="entry name" value="GA_module"/>
</dbReference>
<name>A0A0F6CK85_MYCGL</name>
<dbReference type="AlphaFoldDB" id="A0A0F6CK85"/>
<feature type="domain" description="Extracellular matrix-binding protein ebh GA module" evidence="3">
    <location>
        <begin position="64"/>
        <end position="115"/>
    </location>
</feature>
<feature type="region of interest" description="Disordered" evidence="1">
    <location>
        <begin position="29"/>
        <end position="68"/>
    </location>
</feature>
<feature type="region of interest" description="Disordered" evidence="1">
    <location>
        <begin position="372"/>
        <end position="392"/>
    </location>
</feature>
<dbReference type="RefSeq" id="WP_011883956.1">
    <property type="nucleotide sequence ID" value="NC_023030.2"/>
</dbReference>
<protein>
    <submittedName>
        <fullName evidence="4">VlhA.1.06 variable lipoprotein family protein</fullName>
    </submittedName>
</protein>
<evidence type="ECO:0000313" key="5">
    <source>
        <dbReference type="Proteomes" id="UP000018735"/>
    </source>
</evidence>
<dbReference type="Pfam" id="PF01468">
    <property type="entry name" value="GA"/>
    <property type="match status" value="1"/>
</dbReference>
<gene>
    <name evidence="4" type="ORF">GCW_01150</name>
</gene>
<proteinExistence type="predicted"/>
<dbReference type="InterPro" id="IPR020840">
    <property type="entry name" value="Extracell_matrix-bd_GA"/>
</dbReference>
<feature type="chain" id="PRO_5002501076" evidence="2">
    <location>
        <begin position="23"/>
        <end position="876"/>
    </location>
</feature>
<evidence type="ECO:0000313" key="4">
    <source>
        <dbReference type="EMBL" id="AHB99507.1"/>
    </source>
</evidence>
<accession>A0A0F6CK85</accession>
<dbReference type="Gene3D" id="1.20.120.1850">
    <property type="entry name" value="Ebh helix bundles repeating unit (S and A modules)"/>
    <property type="match status" value="1"/>
</dbReference>
<feature type="region of interest" description="Disordered" evidence="1">
    <location>
        <begin position="749"/>
        <end position="876"/>
    </location>
</feature>
<dbReference type="SMART" id="SM00844">
    <property type="entry name" value="GA"/>
    <property type="match status" value="1"/>
</dbReference>
<evidence type="ECO:0000256" key="1">
    <source>
        <dbReference type="SAM" id="MobiDB-lite"/>
    </source>
</evidence>
<dbReference type="KEGG" id="mgz:GCW_01150"/>
<feature type="compositionally biased region" description="Low complexity" evidence="1">
    <location>
        <begin position="808"/>
        <end position="876"/>
    </location>
</feature>
<evidence type="ECO:0000259" key="3">
    <source>
        <dbReference type="SMART" id="SM00844"/>
    </source>
</evidence>
<reference evidence="4 5" key="1">
    <citation type="journal article" date="2011" name="PLoS ONE">
        <title>Core proteome of the minimal cell: comparative proteomics of three mollicute species.</title>
        <authorList>
            <person name="Fisunov G.Y."/>
            <person name="Alexeev D.G."/>
            <person name="Bazaleev N.A."/>
            <person name="Ladygina V.G."/>
            <person name="Galyamina M.A."/>
            <person name="Kondratov I.G."/>
            <person name="Zhukova N.A."/>
            <person name="Serebryakova M.V."/>
            <person name="Demina I.A."/>
            <person name="Govorun V.M."/>
        </authorList>
    </citation>
    <scope>NUCLEOTIDE SEQUENCE [LARGE SCALE GENOMIC DNA]</scope>
    <source>
        <strain evidence="4 5">S6</strain>
    </source>
</reference>
<feature type="compositionally biased region" description="Low complexity" evidence="1">
    <location>
        <begin position="749"/>
        <end position="782"/>
    </location>
</feature>
<sequence>MKRKNILKFVSLLGIGSFVMLAAASCTQATTPTPNPKPTPNPNPPSGGMNGGNTNPGNGGGMDNSAKQLAAAKTEAKAVIDASAELSDSVKEALKRQVDATTTGPAARDLKTKAEALVSAVKALSGSVTAAKTLQAEEQYTNVSQDFKTTLEAKLTAATALLEDGTKLKNLDASGNLDTTKASLESSKTDLDAAVAAVKPELTFAKTKASVVKTASELRPLVNEALLAELQKQANDLPKNDQSKADKLDSELKSLKASLTSLQDLVSKGLAMQVDYPQKYYDADNKDAFDAALLKASSVFPAFKWTAESIMVPDPTNGALPNPRAWTKARDKSEFKLQNFVMAPAQAAAPTPTEPAAAESASAIVRVANGEAASPDGAVSREAQTTPAPAPMADLASTVSYLKSLNDSLKAESDKLNGDTTTNKTAYYKLVEGRTLYWDGFMPKIVVEGYQPAGHGSNKDTNETTNREKLKAWFGKESNWTGLSEQLTKKLGAERFKNVKLTFKDVIYETISTGSDVKIPKVTFTVAAKDGYQLGNEKGTTTTLELKIRVLYTSQNQTQNALKYQGVSFSREPSQTRTINDANVKANVNVYLNYTGPAIVLDADLPAVGSANNTTINGTSPIKDTDLATKVKALLNKTANQNDPTDLMKAITKYVQTFDPKYLSTRTDNGYRAWVSWMQVEDKGNGKVLHQRELKQPADIFLQQMKDDTEAVYLAIGGTTDDQWLNAFLIRIPLTKFVKPLTTFTATPASAPAQTGSGTGSTQQAQSSPTTDTTQTDGNSTSKTTDYGTKDDQSQTSNTVSKEGSGDSSENGETHSTTSTTTSGTTTTSNKSSSSESQTSSSGSSTTKTESTATSGTGSTQQAQSSPTTGTSSSSN</sequence>